<sequence>SFVAPWWLLPSIALRGSPSPPALCWTTGPAPPWLPLLTRELLQATDHFSERLKVGEGGFGCVYRARLRNTDYAVKRLKEVTLGTGGGWPAGQAGWGGGGVCFSCSRDSNCLPPPSSNILLDVALGPRLADFGLARFGRRSPGGAGMSSMLGRTQTVRGTLAYLPPEYVQTGALSTAIDVFSFGVVLLEILTGRRALETDQKGCVKYLKDLLSEEEEEEEEQRSLSGTTASSTATGACLGTRLYQKHVDPRNGPCPEELGTTLGRLACRCLHRRGKRRPPMTEVLGVELKSMGWEPGLLGSQRGGGEIPPPLKPPLTPATLFPTGDSALRIIINPARLRIMERLALYKDGELDSLAVLDSPPPAPPQSSWPHNQPEESDESGETGWGLRSCGGESGDLGSASQSGKGPPDL</sequence>
<dbReference type="PANTHER" id="PTHR27001:SF939">
    <property type="entry name" value="INTERLEUKIN 1 RECEPTOR ASSOCIATED KINASE 1"/>
    <property type="match status" value="1"/>
</dbReference>
<reference evidence="6" key="1">
    <citation type="submission" date="2025-08" db="UniProtKB">
        <authorList>
            <consortium name="Ensembl"/>
        </authorList>
    </citation>
    <scope>IDENTIFICATION</scope>
</reference>
<keyword evidence="7" id="KW-1185">Reference proteome</keyword>
<gene>
    <name evidence="6" type="primary">IRAK1</name>
</gene>
<dbReference type="GO" id="GO:0005524">
    <property type="term" value="F:ATP binding"/>
    <property type="evidence" value="ECO:0007669"/>
    <property type="project" value="UniProtKB-UniRule"/>
</dbReference>
<evidence type="ECO:0000259" key="5">
    <source>
        <dbReference type="PROSITE" id="PS50011"/>
    </source>
</evidence>
<organism evidence="6 7">
    <name type="scientific">Sphenodon punctatus</name>
    <name type="common">Tuatara</name>
    <name type="synonym">Hatteria punctata</name>
    <dbReference type="NCBI Taxonomy" id="8508"/>
    <lineage>
        <taxon>Eukaryota</taxon>
        <taxon>Metazoa</taxon>
        <taxon>Chordata</taxon>
        <taxon>Craniata</taxon>
        <taxon>Vertebrata</taxon>
        <taxon>Euteleostomi</taxon>
        <taxon>Lepidosauria</taxon>
        <taxon>Sphenodontia</taxon>
        <taxon>Sphenodontidae</taxon>
        <taxon>Sphenodon</taxon>
    </lineage>
</organism>
<dbReference type="PROSITE" id="PS00107">
    <property type="entry name" value="PROTEIN_KINASE_ATP"/>
    <property type="match status" value="1"/>
</dbReference>
<dbReference type="InterPro" id="IPR000719">
    <property type="entry name" value="Prot_kinase_dom"/>
</dbReference>
<reference evidence="6" key="2">
    <citation type="submission" date="2025-09" db="UniProtKB">
        <authorList>
            <consortium name="Ensembl"/>
        </authorList>
    </citation>
    <scope>IDENTIFICATION</scope>
</reference>
<keyword evidence="1 3" id="KW-0547">Nucleotide-binding</keyword>
<feature type="region of interest" description="Disordered" evidence="4">
    <location>
        <begin position="356"/>
        <end position="410"/>
    </location>
</feature>
<feature type="binding site" evidence="3">
    <location>
        <position position="75"/>
    </location>
    <ligand>
        <name>ATP</name>
        <dbReference type="ChEBI" id="CHEBI:30616"/>
    </ligand>
</feature>
<dbReference type="Pfam" id="PF00069">
    <property type="entry name" value="Pkinase"/>
    <property type="match status" value="1"/>
</dbReference>
<dbReference type="Gene3D" id="3.30.200.20">
    <property type="entry name" value="Phosphorylase Kinase, domain 1"/>
    <property type="match status" value="1"/>
</dbReference>
<protein>
    <submittedName>
        <fullName evidence="6">Interleukin 1 receptor associated kinase 1</fullName>
    </submittedName>
</protein>
<evidence type="ECO:0000256" key="3">
    <source>
        <dbReference type="PROSITE-ProRule" id="PRU10141"/>
    </source>
</evidence>
<dbReference type="GeneTree" id="ENSGT00940000160502"/>
<dbReference type="Proteomes" id="UP000694392">
    <property type="component" value="Unplaced"/>
</dbReference>
<dbReference type="Gene3D" id="1.10.510.10">
    <property type="entry name" value="Transferase(Phosphotransferase) domain 1"/>
    <property type="match status" value="1"/>
</dbReference>
<dbReference type="AlphaFoldDB" id="A0A8D0H5L1"/>
<evidence type="ECO:0000256" key="1">
    <source>
        <dbReference type="ARBA" id="ARBA00022741"/>
    </source>
</evidence>
<evidence type="ECO:0000256" key="2">
    <source>
        <dbReference type="ARBA" id="ARBA00022840"/>
    </source>
</evidence>
<proteinExistence type="predicted"/>
<keyword evidence="2 3" id="KW-0067">ATP-binding</keyword>
<dbReference type="PANTHER" id="PTHR27001">
    <property type="entry name" value="OS01G0253100 PROTEIN"/>
    <property type="match status" value="1"/>
</dbReference>
<dbReference type="PROSITE" id="PS50011">
    <property type="entry name" value="PROTEIN_KINASE_DOM"/>
    <property type="match status" value="1"/>
</dbReference>
<evidence type="ECO:0000256" key="4">
    <source>
        <dbReference type="SAM" id="MobiDB-lite"/>
    </source>
</evidence>
<dbReference type="GO" id="GO:0004672">
    <property type="term" value="F:protein kinase activity"/>
    <property type="evidence" value="ECO:0007669"/>
    <property type="project" value="InterPro"/>
</dbReference>
<evidence type="ECO:0000313" key="6">
    <source>
        <dbReference type="Ensembl" id="ENSSPUP00000015629.1"/>
    </source>
</evidence>
<accession>A0A8D0H5L1</accession>
<dbReference type="SUPFAM" id="SSF56112">
    <property type="entry name" value="Protein kinase-like (PK-like)"/>
    <property type="match status" value="2"/>
</dbReference>
<dbReference type="InterPro" id="IPR011009">
    <property type="entry name" value="Kinase-like_dom_sf"/>
</dbReference>
<feature type="domain" description="Protein kinase" evidence="5">
    <location>
        <begin position="1"/>
        <end position="297"/>
    </location>
</feature>
<evidence type="ECO:0000313" key="7">
    <source>
        <dbReference type="Proteomes" id="UP000694392"/>
    </source>
</evidence>
<dbReference type="InterPro" id="IPR017441">
    <property type="entry name" value="Protein_kinase_ATP_BS"/>
</dbReference>
<name>A0A8D0H5L1_SPHPU</name>
<dbReference type="Ensembl" id="ENSSPUT00000016664.1">
    <property type="protein sequence ID" value="ENSSPUP00000015629.1"/>
    <property type="gene ID" value="ENSSPUG00000012015.1"/>
</dbReference>
<dbReference type="GO" id="GO:0005886">
    <property type="term" value="C:plasma membrane"/>
    <property type="evidence" value="ECO:0007669"/>
    <property type="project" value="TreeGrafter"/>
</dbReference>